<accession>A0A428UHM0</accession>
<name>A0A428UHM0_9HYPO</name>
<dbReference type="Pfam" id="PF06742">
    <property type="entry name" value="DUF1214"/>
    <property type="match status" value="1"/>
</dbReference>
<dbReference type="InterPro" id="IPR010621">
    <property type="entry name" value="DUF1214"/>
</dbReference>
<keyword evidence="3" id="KW-1185">Reference proteome</keyword>
<dbReference type="Proteomes" id="UP000288429">
    <property type="component" value="Unassembled WGS sequence"/>
</dbReference>
<protein>
    <recommendedName>
        <fullName evidence="1">DUF1214 domain-containing protein</fullName>
    </recommendedName>
</protein>
<comment type="caution">
    <text evidence="2">The sequence shown here is derived from an EMBL/GenBank/DDBJ whole genome shotgun (WGS) entry which is preliminary data.</text>
</comment>
<sequence>MIRNNLADWLTEGPDDLKVSVVESTAPPTKALSEKEIIRRAREEIRLAIPTFGQLIQGVWTLSQPQNVIIPPNQIPESGALATQATSFSHVNLTKSEAMVITIDPADAAYWSLVTHNLFQTTVNPRDQTESLNMAQIVPNENGTTTMVLSSVDPGVHNWLKLQDEGQGEIVTRFQGLPVATEDTGVGINIWSQVVLLEQLDKYLPEGTKRVTKAERALQLKERQRGWDRIRKF</sequence>
<organism evidence="2 3">
    <name type="scientific">Fusarium ambrosium</name>
    <dbReference type="NCBI Taxonomy" id="131363"/>
    <lineage>
        <taxon>Eukaryota</taxon>
        <taxon>Fungi</taxon>
        <taxon>Dikarya</taxon>
        <taxon>Ascomycota</taxon>
        <taxon>Pezizomycotina</taxon>
        <taxon>Sordariomycetes</taxon>
        <taxon>Hypocreomycetidae</taxon>
        <taxon>Hypocreales</taxon>
        <taxon>Nectriaceae</taxon>
        <taxon>Fusarium</taxon>
        <taxon>Fusarium solani species complex</taxon>
    </lineage>
</organism>
<dbReference type="EMBL" id="NIZV01000060">
    <property type="protein sequence ID" value="RSM13786.1"/>
    <property type="molecule type" value="Genomic_DNA"/>
</dbReference>
<evidence type="ECO:0000313" key="2">
    <source>
        <dbReference type="EMBL" id="RSM13786.1"/>
    </source>
</evidence>
<evidence type="ECO:0000259" key="1">
    <source>
        <dbReference type="Pfam" id="PF06742"/>
    </source>
</evidence>
<feature type="domain" description="DUF1214" evidence="1">
    <location>
        <begin position="99"/>
        <end position="174"/>
    </location>
</feature>
<reference evidence="2 3" key="1">
    <citation type="submission" date="2017-06" db="EMBL/GenBank/DDBJ databases">
        <title>Cmopartive genomic analysis of Ambrosia Fusariam Clade fungi.</title>
        <authorList>
            <person name="Stajich J.E."/>
            <person name="Carrillo J."/>
            <person name="Kijimoto T."/>
            <person name="Eskalen A."/>
            <person name="O'Donnell K."/>
            <person name="Kasson M."/>
        </authorList>
    </citation>
    <scope>NUCLEOTIDE SEQUENCE [LARGE SCALE GENOMIC DNA]</scope>
    <source>
        <strain evidence="2 3">NRRL 20438</strain>
    </source>
</reference>
<evidence type="ECO:0000313" key="3">
    <source>
        <dbReference type="Proteomes" id="UP000288429"/>
    </source>
</evidence>
<gene>
    <name evidence="2" type="ORF">CDV31_005656</name>
</gene>
<proteinExistence type="predicted"/>
<dbReference type="AlphaFoldDB" id="A0A428UHM0"/>